<evidence type="ECO:0000256" key="1">
    <source>
        <dbReference type="SAM" id="MobiDB-lite"/>
    </source>
</evidence>
<name>A0A9Q1E697_SYNKA</name>
<evidence type="ECO:0000313" key="3">
    <source>
        <dbReference type="Proteomes" id="UP001152622"/>
    </source>
</evidence>
<comment type="caution">
    <text evidence="2">The sequence shown here is derived from an EMBL/GenBank/DDBJ whole genome shotgun (WGS) entry which is preliminary data.</text>
</comment>
<proteinExistence type="predicted"/>
<reference evidence="2" key="1">
    <citation type="journal article" date="2023" name="Science">
        <title>Genome structures resolve the early diversification of teleost fishes.</title>
        <authorList>
            <person name="Parey E."/>
            <person name="Louis A."/>
            <person name="Montfort J."/>
            <person name="Bouchez O."/>
            <person name="Roques C."/>
            <person name="Iampietro C."/>
            <person name="Lluch J."/>
            <person name="Castinel A."/>
            <person name="Donnadieu C."/>
            <person name="Desvignes T."/>
            <person name="Floi Bucao C."/>
            <person name="Jouanno E."/>
            <person name="Wen M."/>
            <person name="Mejri S."/>
            <person name="Dirks R."/>
            <person name="Jansen H."/>
            <person name="Henkel C."/>
            <person name="Chen W.J."/>
            <person name="Zahm M."/>
            <person name="Cabau C."/>
            <person name="Klopp C."/>
            <person name="Thompson A.W."/>
            <person name="Robinson-Rechavi M."/>
            <person name="Braasch I."/>
            <person name="Lecointre G."/>
            <person name="Bobe J."/>
            <person name="Postlethwait J.H."/>
            <person name="Berthelot C."/>
            <person name="Roest Crollius H."/>
            <person name="Guiguen Y."/>
        </authorList>
    </citation>
    <scope>NUCLEOTIDE SEQUENCE</scope>
    <source>
        <strain evidence="2">WJC10195</strain>
    </source>
</reference>
<feature type="region of interest" description="Disordered" evidence="1">
    <location>
        <begin position="28"/>
        <end position="54"/>
    </location>
</feature>
<dbReference type="AlphaFoldDB" id="A0A9Q1E697"/>
<accession>A0A9Q1E697</accession>
<sequence length="161" mass="17478">MQDNRAQNVSRSSLARPPKAALHLDLRGGEEGLGAGGRGTERDIPGIIGGGEPLSPQTALFKRRRGTRFQQNGFKQSPTVKIKAGSAVFCITECAVPIALAAQKALAVEEYEKNHIDIPYSTDFTLKRLQCSRAQEQLSGHFLEFFFFSVLEETSSAPGKG</sequence>
<feature type="region of interest" description="Disordered" evidence="1">
    <location>
        <begin position="1"/>
        <end position="20"/>
    </location>
</feature>
<protein>
    <submittedName>
        <fullName evidence="2">Uncharacterized protein</fullName>
    </submittedName>
</protein>
<feature type="compositionally biased region" description="Polar residues" evidence="1">
    <location>
        <begin position="1"/>
        <end position="13"/>
    </location>
</feature>
<keyword evidence="3" id="KW-1185">Reference proteome</keyword>
<gene>
    <name evidence="2" type="ORF">SKAU_G00419160</name>
</gene>
<organism evidence="2 3">
    <name type="scientific">Synaphobranchus kaupii</name>
    <name type="common">Kaup's arrowtooth eel</name>
    <dbReference type="NCBI Taxonomy" id="118154"/>
    <lineage>
        <taxon>Eukaryota</taxon>
        <taxon>Metazoa</taxon>
        <taxon>Chordata</taxon>
        <taxon>Craniata</taxon>
        <taxon>Vertebrata</taxon>
        <taxon>Euteleostomi</taxon>
        <taxon>Actinopterygii</taxon>
        <taxon>Neopterygii</taxon>
        <taxon>Teleostei</taxon>
        <taxon>Anguilliformes</taxon>
        <taxon>Synaphobranchidae</taxon>
        <taxon>Synaphobranchus</taxon>
    </lineage>
</organism>
<evidence type="ECO:0000313" key="2">
    <source>
        <dbReference type="EMBL" id="KAJ8333020.1"/>
    </source>
</evidence>
<dbReference type="EMBL" id="JAINUF010000024">
    <property type="protein sequence ID" value="KAJ8333020.1"/>
    <property type="molecule type" value="Genomic_DNA"/>
</dbReference>
<dbReference type="Proteomes" id="UP001152622">
    <property type="component" value="Chromosome 24"/>
</dbReference>